<dbReference type="Proteomes" id="UP000053259">
    <property type="component" value="Unassembled WGS sequence"/>
</dbReference>
<dbReference type="RefSeq" id="XP_016214147.1">
    <property type="nucleotide sequence ID" value="XM_016357945.1"/>
</dbReference>
<protein>
    <submittedName>
        <fullName evidence="7">5'/3'-nucleotidase SurE</fullName>
    </submittedName>
</protein>
<keyword evidence="8" id="KW-1185">Reference proteome</keyword>
<dbReference type="InterPro" id="IPR002828">
    <property type="entry name" value="SurE-like_Pase/nucleotidase"/>
</dbReference>
<dbReference type="GO" id="GO:0046872">
    <property type="term" value="F:metal ion binding"/>
    <property type="evidence" value="ECO:0007669"/>
    <property type="project" value="UniProtKB-KW"/>
</dbReference>
<dbReference type="PANTHER" id="PTHR30457">
    <property type="entry name" value="5'-NUCLEOTIDASE SURE"/>
    <property type="match status" value="1"/>
</dbReference>
<dbReference type="EMBL" id="KN847541">
    <property type="protein sequence ID" value="KIW04278.1"/>
    <property type="molecule type" value="Genomic_DNA"/>
</dbReference>
<feature type="domain" description="Survival protein SurE-like phosphatase/nucleotidase" evidence="6">
    <location>
        <begin position="21"/>
        <end position="220"/>
    </location>
</feature>
<evidence type="ECO:0000256" key="2">
    <source>
        <dbReference type="ARBA" id="ARBA00022723"/>
    </source>
</evidence>
<evidence type="ECO:0000256" key="4">
    <source>
        <dbReference type="SAM" id="MobiDB-lite"/>
    </source>
</evidence>
<proteinExistence type="inferred from homology"/>
<evidence type="ECO:0000256" key="5">
    <source>
        <dbReference type="SAM" id="SignalP"/>
    </source>
</evidence>
<evidence type="ECO:0000313" key="7">
    <source>
        <dbReference type="EMBL" id="KIW04278.1"/>
    </source>
</evidence>
<feature type="region of interest" description="Disordered" evidence="4">
    <location>
        <begin position="296"/>
        <end position="316"/>
    </location>
</feature>
<dbReference type="InParanoid" id="A0A0D2ABS0"/>
<dbReference type="SUPFAM" id="SSF64167">
    <property type="entry name" value="SurE-like"/>
    <property type="match status" value="1"/>
</dbReference>
<feature type="compositionally biased region" description="Low complexity" evidence="4">
    <location>
        <begin position="298"/>
        <end position="316"/>
    </location>
</feature>
<keyword evidence="5" id="KW-0732">Signal</keyword>
<dbReference type="AlphaFoldDB" id="A0A0D2ABS0"/>
<keyword evidence="3" id="KW-0378">Hydrolase</keyword>
<keyword evidence="2" id="KW-0479">Metal-binding</keyword>
<dbReference type="GeneID" id="27312551"/>
<dbReference type="InterPro" id="IPR036523">
    <property type="entry name" value="SurE-like_sf"/>
</dbReference>
<evidence type="ECO:0000256" key="1">
    <source>
        <dbReference type="ARBA" id="ARBA00011062"/>
    </source>
</evidence>
<dbReference type="Gene3D" id="3.40.1210.10">
    <property type="entry name" value="Survival protein SurE-like phosphatase/nucleotidase"/>
    <property type="match status" value="1"/>
</dbReference>
<feature type="region of interest" description="Disordered" evidence="4">
    <location>
        <begin position="53"/>
        <end position="76"/>
    </location>
</feature>
<evidence type="ECO:0000256" key="3">
    <source>
        <dbReference type="ARBA" id="ARBA00022801"/>
    </source>
</evidence>
<feature type="compositionally biased region" description="Polar residues" evidence="4">
    <location>
        <begin position="57"/>
        <end position="71"/>
    </location>
</feature>
<evidence type="ECO:0000259" key="6">
    <source>
        <dbReference type="Pfam" id="PF01975"/>
    </source>
</evidence>
<comment type="similarity">
    <text evidence="1">Belongs to the SurE nucleotidase family.</text>
</comment>
<accession>A0A0D2ABS0</accession>
<dbReference type="OrthoDB" id="4018688at2759"/>
<feature type="chain" id="PRO_5002238291" evidence="5">
    <location>
        <begin position="19"/>
        <end position="344"/>
    </location>
</feature>
<sequence>MRTSYVLALLLAPLAAQAVNIVLSNDDGWAEKNIRVFFDALTAAGQNVVISAPAENKSGTGSSDATPSPVGSSGCEFDSCPANSPAIGSNSSEPRFNYVNSYPVTSMRYGIQNLTSVLGGSADLAVAGFNVGANAGATVLISGTVGAATEASKLGVPAIAFSGSTGSQVAWNTATQTYQQVYADLSTNVTDTLIKSGKPYLPDNIWLNVNFPKVDSSTCSSTSEFKFVLSRIYPGLGGDVETCGGTSLPSESSVIGASGCYASISVANADTKSDVDSSTQKVVLDKLSSILSCLPTNSTSASASSTSTSSSTSASHTSAGNQNEIKFASFATALGAFAFGQFIM</sequence>
<reference evidence="7 8" key="1">
    <citation type="submission" date="2015-01" db="EMBL/GenBank/DDBJ databases">
        <title>The Genome Sequence of Ochroconis gallopava CBS43764.</title>
        <authorList>
            <consortium name="The Broad Institute Genomics Platform"/>
            <person name="Cuomo C."/>
            <person name="de Hoog S."/>
            <person name="Gorbushina A."/>
            <person name="Stielow B."/>
            <person name="Teixiera M."/>
            <person name="Abouelleil A."/>
            <person name="Chapman S.B."/>
            <person name="Priest M."/>
            <person name="Young S.K."/>
            <person name="Wortman J."/>
            <person name="Nusbaum C."/>
            <person name="Birren B."/>
        </authorList>
    </citation>
    <scope>NUCLEOTIDE SEQUENCE [LARGE SCALE GENOMIC DNA]</scope>
    <source>
        <strain evidence="7 8">CBS 43764</strain>
    </source>
</reference>
<name>A0A0D2ABS0_9PEZI</name>
<dbReference type="VEuPathDB" id="FungiDB:PV09_04578"/>
<dbReference type="Pfam" id="PF01975">
    <property type="entry name" value="SurE"/>
    <property type="match status" value="1"/>
</dbReference>
<organism evidence="7 8">
    <name type="scientific">Verruconis gallopava</name>
    <dbReference type="NCBI Taxonomy" id="253628"/>
    <lineage>
        <taxon>Eukaryota</taxon>
        <taxon>Fungi</taxon>
        <taxon>Dikarya</taxon>
        <taxon>Ascomycota</taxon>
        <taxon>Pezizomycotina</taxon>
        <taxon>Dothideomycetes</taxon>
        <taxon>Pleosporomycetidae</taxon>
        <taxon>Venturiales</taxon>
        <taxon>Sympoventuriaceae</taxon>
        <taxon>Verruconis</taxon>
    </lineage>
</organism>
<dbReference type="PANTHER" id="PTHR30457:SF0">
    <property type="entry name" value="PHOSPHATASE, PUTATIVE (AFU_ORTHOLOGUE AFUA_4G01070)-RELATED"/>
    <property type="match status" value="1"/>
</dbReference>
<dbReference type="GO" id="GO:0008252">
    <property type="term" value="F:nucleotidase activity"/>
    <property type="evidence" value="ECO:0007669"/>
    <property type="project" value="InterPro"/>
</dbReference>
<feature type="signal peptide" evidence="5">
    <location>
        <begin position="1"/>
        <end position="18"/>
    </location>
</feature>
<dbReference type="STRING" id="253628.A0A0D2ABS0"/>
<dbReference type="InterPro" id="IPR030048">
    <property type="entry name" value="SurE"/>
</dbReference>
<evidence type="ECO:0000313" key="8">
    <source>
        <dbReference type="Proteomes" id="UP000053259"/>
    </source>
</evidence>
<gene>
    <name evidence="7" type="ORF">PV09_04578</name>
</gene>